<protein>
    <submittedName>
        <fullName evidence="1">Uncharacterized protein</fullName>
    </submittedName>
</protein>
<dbReference type="RefSeq" id="WP_184599834.1">
    <property type="nucleotide sequence ID" value="NZ_BMUP01000017.1"/>
</dbReference>
<dbReference type="EMBL" id="JACHXE010000016">
    <property type="protein sequence ID" value="MBB3081758.1"/>
    <property type="molecule type" value="Genomic_DNA"/>
</dbReference>
<organism evidence="1 2">
    <name type="scientific">Streptomyces violarus</name>
    <dbReference type="NCBI Taxonomy" id="67380"/>
    <lineage>
        <taxon>Bacteria</taxon>
        <taxon>Bacillati</taxon>
        <taxon>Actinomycetota</taxon>
        <taxon>Actinomycetes</taxon>
        <taxon>Kitasatosporales</taxon>
        <taxon>Streptomycetaceae</taxon>
        <taxon>Streptomyces</taxon>
    </lineage>
</organism>
<gene>
    <name evidence="1" type="ORF">FHS41_008316</name>
</gene>
<reference evidence="1 2" key="1">
    <citation type="submission" date="2020-08" db="EMBL/GenBank/DDBJ databases">
        <title>Genomic Encyclopedia of Type Strains, Phase III (KMG-III): the genomes of soil and plant-associated and newly described type strains.</title>
        <authorList>
            <person name="Whitman W."/>
        </authorList>
    </citation>
    <scope>NUCLEOTIDE SEQUENCE [LARGE SCALE GENOMIC DNA]</scope>
    <source>
        <strain evidence="1 2">CECT 3237</strain>
    </source>
</reference>
<dbReference type="AlphaFoldDB" id="A0A7W4ZZQ7"/>
<sequence>MTTTDLTQAREALARLDGKALDEAAKTYLLGTLDIDLDDEVTALWHASFADPDEDARAKKAVDELLADPERAELLRLAMLMTLEERPDTAQLFVESVDQAGQSLFIVELAAVTLAAALLIREYHRKGRSHEVHRTEITEPDGRKTVQIDEVRYADDGPLASLLDMLGLWNPGA</sequence>
<dbReference type="Proteomes" id="UP000572907">
    <property type="component" value="Unassembled WGS sequence"/>
</dbReference>
<comment type="caution">
    <text evidence="1">The sequence shown here is derived from an EMBL/GenBank/DDBJ whole genome shotgun (WGS) entry which is preliminary data.</text>
</comment>
<keyword evidence="2" id="KW-1185">Reference proteome</keyword>
<proteinExistence type="predicted"/>
<evidence type="ECO:0000313" key="2">
    <source>
        <dbReference type="Proteomes" id="UP000572907"/>
    </source>
</evidence>
<evidence type="ECO:0000313" key="1">
    <source>
        <dbReference type="EMBL" id="MBB3081758.1"/>
    </source>
</evidence>
<accession>A0A7W4ZZQ7</accession>
<name>A0A7W4ZZQ7_9ACTN</name>